<keyword evidence="6" id="KW-0131">Cell cycle</keyword>
<evidence type="ECO:0000256" key="3">
    <source>
        <dbReference type="ARBA" id="ARBA00022801"/>
    </source>
</evidence>
<evidence type="ECO:0000313" key="8">
    <source>
        <dbReference type="EMBL" id="MCP1386193.1"/>
    </source>
</evidence>
<dbReference type="PANTHER" id="PTHR30401:SF0">
    <property type="entry name" value="TRNA 2-SELENOURIDINE SYNTHASE"/>
    <property type="match status" value="1"/>
</dbReference>
<comment type="similarity">
    <text evidence="1">Belongs to the MPI phosphatase family.</text>
</comment>
<accession>A0ABT1FZQ7</accession>
<comment type="caution">
    <text evidence="8">The sequence shown here is derived from an EMBL/GenBank/DDBJ whole genome shotgun (WGS) entry which is preliminary data.</text>
</comment>
<dbReference type="NCBIfam" id="TIGR03167">
    <property type="entry name" value="tRNA_sel_U_synt"/>
    <property type="match status" value="1"/>
</dbReference>
<dbReference type="NCBIfam" id="NF008750">
    <property type="entry name" value="PRK11784.1-2"/>
    <property type="match status" value="1"/>
</dbReference>
<reference evidence="8 9" key="1">
    <citation type="submission" date="2022-06" db="EMBL/GenBank/DDBJ databases">
        <title>Runella sp. S5 genome sequencing.</title>
        <authorList>
            <person name="Park S."/>
        </authorList>
    </citation>
    <scope>NUCLEOTIDE SEQUENCE [LARGE SCALE GENOMIC DNA]</scope>
    <source>
        <strain evidence="8 9">S5</strain>
    </source>
</reference>
<dbReference type="Pfam" id="PF00581">
    <property type="entry name" value="Rhodanese"/>
    <property type="match status" value="1"/>
</dbReference>
<keyword evidence="9" id="KW-1185">Reference proteome</keyword>
<dbReference type="InterPro" id="IPR027417">
    <property type="entry name" value="P-loop_NTPase"/>
</dbReference>
<dbReference type="NCBIfam" id="NF008752">
    <property type="entry name" value="PRK11784.1-4"/>
    <property type="match status" value="1"/>
</dbReference>
<proteinExistence type="inferred from homology"/>
<dbReference type="SUPFAM" id="SSF52540">
    <property type="entry name" value="P-loop containing nucleoside triphosphate hydrolases"/>
    <property type="match status" value="1"/>
</dbReference>
<evidence type="ECO:0000313" key="9">
    <source>
        <dbReference type="Proteomes" id="UP001204772"/>
    </source>
</evidence>
<dbReference type="GO" id="GO:0016740">
    <property type="term" value="F:transferase activity"/>
    <property type="evidence" value="ECO:0007669"/>
    <property type="project" value="UniProtKB-KW"/>
</dbReference>
<organism evidence="8 9">
    <name type="scientific">Runella salmonicolor</name>
    <dbReference type="NCBI Taxonomy" id="2950278"/>
    <lineage>
        <taxon>Bacteria</taxon>
        <taxon>Pseudomonadati</taxon>
        <taxon>Bacteroidota</taxon>
        <taxon>Cytophagia</taxon>
        <taxon>Cytophagales</taxon>
        <taxon>Spirosomataceae</taxon>
        <taxon>Runella</taxon>
    </lineage>
</organism>
<dbReference type="SUPFAM" id="SSF52821">
    <property type="entry name" value="Rhodanese/Cell cycle control phosphatase"/>
    <property type="match status" value="1"/>
</dbReference>
<dbReference type="PANTHER" id="PTHR30401">
    <property type="entry name" value="TRNA 2-SELENOURIDINE SYNTHASE"/>
    <property type="match status" value="1"/>
</dbReference>
<dbReference type="PROSITE" id="PS50206">
    <property type="entry name" value="RHODANESE_3"/>
    <property type="match status" value="1"/>
</dbReference>
<name>A0ABT1FZQ7_9BACT</name>
<dbReference type="InterPro" id="IPR058840">
    <property type="entry name" value="AAA_SelU"/>
</dbReference>
<keyword evidence="3" id="KW-0378">Hydrolase</keyword>
<gene>
    <name evidence="8" type="primary">mnmH</name>
    <name evidence="8" type="ORF">NCI00_27380</name>
</gene>
<keyword evidence="2" id="KW-0132">Cell division</keyword>
<dbReference type="EC" id="2.5.1.-" evidence="8"/>
<keyword evidence="8" id="KW-0808">Transferase</keyword>
<evidence type="ECO:0000256" key="4">
    <source>
        <dbReference type="ARBA" id="ARBA00022912"/>
    </source>
</evidence>
<feature type="domain" description="Rhodanese" evidence="7">
    <location>
        <begin position="13"/>
        <end position="134"/>
    </location>
</feature>
<dbReference type="InterPro" id="IPR001763">
    <property type="entry name" value="Rhodanese-like_dom"/>
</dbReference>
<dbReference type="Gene3D" id="3.40.250.10">
    <property type="entry name" value="Rhodanese-like domain"/>
    <property type="match status" value="1"/>
</dbReference>
<evidence type="ECO:0000259" key="7">
    <source>
        <dbReference type="PROSITE" id="PS50206"/>
    </source>
</evidence>
<protein>
    <submittedName>
        <fullName evidence="8">tRNA 2-selenouridine(34) synthase MnmH</fullName>
        <ecNumber evidence="8">2.5.1.-</ecNumber>
    </submittedName>
</protein>
<evidence type="ECO:0000256" key="1">
    <source>
        <dbReference type="ARBA" id="ARBA00011065"/>
    </source>
</evidence>
<dbReference type="InterPro" id="IPR036873">
    <property type="entry name" value="Rhodanese-like_dom_sf"/>
</dbReference>
<evidence type="ECO:0000256" key="6">
    <source>
        <dbReference type="ARBA" id="ARBA00023306"/>
    </source>
</evidence>
<dbReference type="RefSeq" id="WP_253532898.1">
    <property type="nucleotide sequence ID" value="NZ_JAMZEL010000019.1"/>
</dbReference>
<dbReference type="InterPro" id="IPR000751">
    <property type="entry name" value="MPI_Phosphatase"/>
</dbReference>
<keyword evidence="4" id="KW-0904">Protein phosphatase</keyword>
<dbReference type="EMBL" id="JAMZEL010000019">
    <property type="protein sequence ID" value="MCP1386193.1"/>
    <property type="molecule type" value="Genomic_DNA"/>
</dbReference>
<dbReference type="InterPro" id="IPR017582">
    <property type="entry name" value="SelU"/>
</dbReference>
<dbReference type="PRINTS" id="PR00716">
    <property type="entry name" value="MPIPHPHTASE"/>
</dbReference>
<evidence type="ECO:0000256" key="2">
    <source>
        <dbReference type="ARBA" id="ARBA00022618"/>
    </source>
</evidence>
<dbReference type="SMART" id="SM00450">
    <property type="entry name" value="RHOD"/>
    <property type="match status" value="1"/>
</dbReference>
<dbReference type="Proteomes" id="UP001204772">
    <property type="component" value="Unassembled WGS sequence"/>
</dbReference>
<evidence type="ECO:0000256" key="5">
    <source>
        <dbReference type="ARBA" id="ARBA00023266"/>
    </source>
</evidence>
<dbReference type="CDD" id="cd01520">
    <property type="entry name" value="RHOD_YbbB"/>
    <property type="match status" value="1"/>
</dbReference>
<dbReference type="Pfam" id="PF26341">
    <property type="entry name" value="AAA_SelU"/>
    <property type="match status" value="1"/>
</dbReference>
<sequence>MIKNITIDEFLPLKNAIPLVDVRTPAEFEQGHIPDAYNLPLFSNEERVVVGTTYKQIGREEAILLGFDLTGPKWSGFIKRALEIAPEKKIGVHCWRGGMRSGAMAWALNLYGFEVYLLEGGYKSFRRWVLNQFGKTYQLWMMGGMTGSGKTKLLHALEDEGEQVIDLEDLAQHQGSSYGTMNKMVQPTQEQFENNFADQLRMLNPQRRIWVEDESLTIGKIFIPNPFWHQMKEAVLINIQVGLEQRINALVQEYGELDKDFLVECTERIHKRLGPLQTKQAVMAIRENRMADFVRLVLVYYDKTYTTGLAKRQPEKLFTFDITDNDMAVNASKILTFTQTLPLLEQV</sequence>
<keyword evidence="5" id="KW-0711">Selenium</keyword>